<comment type="similarity">
    <text evidence="3">Belongs to the DPH1/DPH2 family. DPH2 subfamily.</text>
</comment>
<dbReference type="PANTHER" id="PTHR10762">
    <property type="entry name" value="DIPHTHAMIDE BIOSYNTHESIS PROTEIN"/>
    <property type="match status" value="1"/>
</dbReference>
<sequence>MSKLSGTLPVLFVFGNCAPKRGLGSEPFQVALKQLVEIITSSKAKESTDPVPLLITYDFRLRDLAVTFVDALITYEQTQPKPVNSEQKWHSEPVLRRGGRTFHLSRSHSTETPPAGPWSLVYLGSSQVCRTQSTDAFTLYRILLSLPEVTLGQAFSVDASTGAVNPIQNQIQLLLRRRSYLIEKAKDAERVGILMGTLSVRDYRLAVDRVERLLQRAGRFYVTLVVGRLNQAKLANLPELDLLVLIACPESSLLDSRDLLVPVITPFELECALGSGYSTRSWTGEKWWLDFRDLLPGGACYCSESDLIPAVASDPDADSHASGDVSLITGKLRALPRMNPEVISSADQGKANCLVTRTDWSLIQSEMLSSRSSRTWYGLDPTLGQHEVSHLKTGRSGVPTQYDSEQAPE</sequence>
<dbReference type="Pfam" id="PF01866">
    <property type="entry name" value="Diphthamide_syn"/>
    <property type="match status" value="1"/>
</dbReference>
<evidence type="ECO:0000256" key="6">
    <source>
        <dbReference type="ARBA" id="ARBA00023014"/>
    </source>
</evidence>
<dbReference type="FunFam" id="3.40.50.11860:FF:000001">
    <property type="entry name" value="2-(3-amino-3-carboxypropyl)histidine synthase subunit 2"/>
    <property type="match status" value="1"/>
</dbReference>
<dbReference type="EMBL" id="UZAN01060459">
    <property type="protein sequence ID" value="VDP92689.1"/>
    <property type="molecule type" value="Genomic_DNA"/>
</dbReference>
<feature type="compositionally biased region" description="Polar residues" evidence="7">
    <location>
        <begin position="398"/>
        <end position="409"/>
    </location>
</feature>
<evidence type="ECO:0000313" key="9">
    <source>
        <dbReference type="Proteomes" id="UP000272942"/>
    </source>
</evidence>
<gene>
    <name evidence="8" type="ORF">ECPE_LOCUS15417</name>
</gene>
<proteinExistence type="inferred from homology"/>
<dbReference type="InterPro" id="IPR016435">
    <property type="entry name" value="DPH1/DPH2"/>
</dbReference>
<dbReference type="InterPro" id="IPR042265">
    <property type="entry name" value="DPH1/DPH2_3"/>
</dbReference>
<keyword evidence="4" id="KW-0479">Metal-binding</keyword>
<evidence type="ECO:0000256" key="4">
    <source>
        <dbReference type="ARBA" id="ARBA00022723"/>
    </source>
</evidence>
<evidence type="ECO:0000256" key="5">
    <source>
        <dbReference type="ARBA" id="ARBA00023004"/>
    </source>
</evidence>
<dbReference type="SFLD" id="SFLDS00032">
    <property type="entry name" value="Radical_SAM_3-amino-3-carboxyp"/>
    <property type="match status" value="1"/>
</dbReference>
<evidence type="ECO:0000256" key="3">
    <source>
        <dbReference type="ARBA" id="ARBA00006179"/>
    </source>
</evidence>
<evidence type="ECO:0000256" key="7">
    <source>
        <dbReference type="SAM" id="MobiDB-lite"/>
    </source>
</evidence>
<dbReference type="NCBIfam" id="TIGR00322">
    <property type="entry name" value="diphth2_R"/>
    <property type="match status" value="1"/>
</dbReference>
<dbReference type="Gene3D" id="3.40.50.11860">
    <property type="entry name" value="Diphthamide synthesis DPH1/DPH2 domain 3"/>
    <property type="match status" value="1"/>
</dbReference>
<keyword evidence="5" id="KW-0408">Iron</keyword>
<reference evidence="8 9" key="1">
    <citation type="submission" date="2018-11" db="EMBL/GenBank/DDBJ databases">
        <authorList>
            <consortium name="Pathogen Informatics"/>
        </authorList>
    </citation>
    <scope>NUCLEOTIDE SEQUENCE [LARGE SCALE GENOMIC DNA]</scope>
    <source>
        <strain evidence="8 9">Egypt</strain>
    </source>
</reference>
<keyword evidence="6" id="KW-0411">Iron-sulfur</keyword>
<dbReference type="GO" id="GO:0017183">
    <property type="term" value="P:protein histidyl modification to diphthamide"/>
    <property type="evidence" value="ECO:0007669"/>
    <property type="project" value="InterPro"/>
</dbReference>
<dbReference type="GO" id="GO:0090560">
    <property type="term" value="F:2-(3-amino-3-carboxypropyl)histidine synthase activity"/>
    <property type="evidence" value="ECO:0007669"/>
    <property type="project" value="InterPro"/>
</dbReference>
<protein>
    <submittedName>
        <fullName evidence="8">Uncharacterized protein</fullName>
    </submittedName>
</protein>
<dbReference type="GO" id="GO:0046872">
    <property type="term" value="F:metal ion binding"/>
    <property type="evidence" value="ECO:0007669"/>
    <property type="project" value="UniProtKB-KW"/>
</dbReference>
<dbReference type="AlphaFoldDB" id="A0A3P8LA28"/>
<evidence type="ECO:0000256" key="1">
    <source>
        <dbReference type="ARBA" id="ARBA00001966"/>
    </source>
</evidence>
<comment type="cofactor">
    <cofactor evidence="1">
        <name>[4Fe-4S] cluster</name>
        <dbReference type="ChEBI" id="CHEBI:49883"/>
    </cofactor>
</comment>
<name>A0A3P8LA28_9TREM</name>
<feature type="region of interest" description="Disordered" evidence="7">
    <location>
        <begin position="388"/>
        <end position="409"/>
    </location>
</feature>
<keyword evidence="9" id="KW-1185">Reference proteome</keyword>
<evidence type="ECO:0000256" key="2">
    <source>
        <dbReference type="ARBA" id="ARBA00005156"/>
    </source>
</evidence>
<dbReference type="GO" id="GO:0051536">
    <property type="term" value="F:iron-sulfur cluster binding"/>
    <property type="evidence" value="ECO:0007669"/>
    <property type="project" value="UniProtKB-KW"/>
</dbReference>
<organism evidence="8 9">
    <name type="scientific">Echinostoma caproni</name>
    <dbReference type="NCBI Taxonomy" id="27848"/>
    <lineage>
        <taxon>Eukaryota</taxon>
        <taxon>Metazoa</taxon>
        <taxon>Spiralia</taxon>
        <taxon>Lophotrochozoa</taxon>
        <taxon>Platyhelminthes</taxon>
        <taxon>Trematoda</taxon>
        <taxon>Digenea</taxon>
        <taxon>Plagiorchiida</taxon>
        <taxon>Echinostomata</taxon>
        <taxon>Echinostomatoidea</taxon>
        <taxon>Echinostomatidae</taxon>
        <taxon>Echinostoma</taxon>
    </lineage>
</organism>
<dbReference type="PANTHER" id="PTHR10762:SF2">
    <property type="entry name" value="2-(3-AMINO-3-CARBOXYPROPYL)HISTIDINE SYNTHASE SUBUNIT 2"/>
    <property type="match status" value="1"/>
</dbReference>
<dbReference type="Proteomes" id="UP000272942">
    <property type="component" value="Unassembled WGS sequence"/>
</dbReference>
<evidence type="ECO:0000313" key="8">
    <source>
        <dbReference type="EMBL" id="VDP92689.1"/>
    </source>
</evidence>
<comment type="pathway">
    <text evidence="2">Protein modification; peptidyl-diphthamide biosynthesis.</text>
</comment>
<dbReference type="OrthoDB" id="449241at2759"/>
<accession>A0A3P8LA28</accession>